<dbReference type="EMBL" id="UFTD01000002">
    <property type="protein sequence ID" value="SSZ40170.1"/>
    <property type="molecule type" value="Genomic_DNA"/>
</dbReference>
<dbReference type="Gene3D" id="3.10.450.530">
    <property type="entry name" value="Ribonuclease toxin, BrnT, of type II toxin-antitoxin system"/>
    <property type="match status" value="1"/>
</dbReference>
<dbReference type="InterPro" id="IPR007460">
    <property type="entry name" value="BrnT_toxin"/>
</dbReference>
<dbReference type="Pfam" id="PF04365">
    <property type="entry name" value="BrnT_toxin"/>
    <property type="match status" value="1"/>
</dbReference>
<organism evidence="1 2">
    <name type="scientific">Bartonella grahamii</name>
    <dbReference type="NCBI Taxonomy" id="33045"/>
    <lineage>
        <taxon>Bacteria</taxon>
        <taxon>Pseudomonadati</taxon>
        <taxon>Pseudomonadota</taxon>
        <taxon>Alphaproteobacteria</taxon>
        <taxon>Hyphomicrobiales</taxon>
        <taxon>Bartonellaceae</taxon>
        <taxon>Bartonella</taxon>
    </lineage>
</organism>
<dbReference type="InterPro" id="IPR038573">
    <property type="entry name" value="BrnT_sf"/>
</dbReference>
<dbReference type="AlphaFoldDB" id="A0A336NEV2"/>
<sequence>MVANIKVHGINWDDGNWPKCAKHGVSKKEIEYLFTEPGNLVIKHDPNIKEERFRAIGRSYNERYIFLVFTLRTIKNELFVRPISARYMHQKEIDFYENL</sequence>
<gene>
    <name evidence="1" type="ORF">NCTC12860_01316</name>
</gene>
<dbReference type="OMA" id="EIEYLFT"/>
<name>A0A336NEV2_BARGR</name>
<reference evidence="1 2" key="1">
    <citation type="submission" date="2018-06" db="EMBL/GenBank/DDBJ databases">
        <authorList>
            <consortium name="Pathogen Informatics"/>
            <person name="Doyle S."/>
        </authorList>
    </citation>
    <scope>NUCLEOTIDE SEQUENCE [LARGE SCALE GENOMIC DNA]</scope>
    <source>
        <strain evidence="1 2">NCTC12860</strain>
    </source>
</reference>
<dbReference type="Proteomes" id="UP000253846">
    <property type="component" value="Unassembled WGS sequence"/>
</dbReference>
<evidence type="ECO:0000313" key="2">
    <source>
        <dbReference type="Proteomes" id="UP000253846"/>
    </source>
</evidence>
<accession>A0A336NEV2</accession>
<protein>
    <submittedName>
        <fullName evidence="1">Protein of uncharacterized function (DUF497)</fullName>
    </submittedName>
</protein>
<dbReference type="RefSeq" id="WP_012754723.1">
    <property type="nucleotide sequence ID" value="NZ_CACVBG010000011.1"/>
</dbReference>
<proteinExistence type="predicted"/>
<evidence type="ECO:0000313" key="1">
    <source>
        <dbReference type="EMBL" id="SSZ40170.1"/>
    </source>
</evidence>